<organism evidence="2 3">
    <name type="scientific">Rhizophagus irregularis</name>
    <dbReference type="NCBI Taxonomy" id="588596"/>
    <lineage>
        <taxon>Eukaryota</taxon>
        <taxon>Fungi</taxon>
        <taxon>Fungi incertae sedis</taxon>
        <taxon>Mucoromycota</taxon>
        <taxon>Glomeromycotina</taxon>
        <taxon>Glomeromycetes</taxon>
        <taxon>Glomerales</taxon>
        <taxon>Glomeraceae</taxon>
        <taxon>Rhizophagus</taxon>
    </lineage>
</organism>
<accession>A0A916EJQ1</accession>
<sequence length="138" mass="16272">MLRNKPRKANIAAIPFRIRNNFRRLPNRFLLSDNDDNEKMVQKDFEDDNISGEEYNEYGDGDDDLEQRSDDDHIEQRSDNGDDLEQRSNDDHLEQRSDNDHLEQRNDNDDDLEQRSNNEEGDTNMISTSSEKKQKAII</sequence>
<evidence type="ECO:0000313" key="3">
    <source>
        <dbReference type="Proteomes" id="UP000684084"/>
    </source>
</evidence>
<proteinExistence type="predicted"/>
<feature type="compositionally biased region" description="Basic and acidic residues" evidence="1">
    <location>
        <begin position="66"/>
        <end position="118"/>
    </location>
</feature>
<dbReference type="EMBL" id="CAGKOT010000083">
    <property type="protein sequence ID" value="CAB5393623.1"/>
    <property type="molecule type" value="Genomic_DNA"/>
</dbReference>
<feature type="region of interest" description="Disordered" evidence="1">
    <location>
        <begin position="31"/>
        <end position="138"/>
    </location>
</feature>
<dbReference type="OrthoDB" id="2426853at2759"/>
<feature type="compositionally biased region" description="Acidic residues" evidence="1">
    <location>
        <begin position="45"/>
        <end position="65"/>
    </location>
</feature>
<dbReference type="AlphaFoldDB" id="A0A916EJQ1"/>
<evidence type="ECO:0000313" key="2">
    <source>
        <dbReference type="EMBL" id="CAB5393623.1"/>
    </source>
</evidence>
<name>A0A916EJQ1_9GLOM</name>
<gene>
    <name evidence="2" type="ORF">CHRIB12_LOCUS22940</name>
</gene>
<comment type="caution">
    <text evidence="2">The sequence shown here is derived from an EMBL/GenBank/DDBJ whole genome shotgun (WGS) entry which is preliminary data.</text>
</comment>
<reference evidence="2" key="1">
    <citation type="submission" date="2020-05" db="EMBL/GenBank/DDBJ databases">
        <authorList>
            <person name="Rincon C."/>
            <person name="Sanders R I."/>
            <person name="Robbins C."/>
            <person name="Chaturvedi A."/>
        </authorList>
    </citation>
    <scope>NUCLEOTIDE SEQUENCE</scope>
    <source>
        <strain evidence="2">CHB12</strain>
    </source>
</reference>
<dbReference type="Proteomes" id="UP000684084">
    <property type="component" value="Unassembled WGS sequence"/>
</dbReference>
<protein>
    <submittedName>
        <fullName evidence="2">Uncharacterized protein</fullName>
    </submittedName>
</protein>
<evidence type="ECO:0000256" key="1">
    <source>
        <dbReference type="SAM" id="MobiDB-lite"/>
    </source>
</evidence>